<organism evidence="2 3">
    <name type="scientific">Aerophobetes bacterium</name>
    <dbReference type="NCBI Taxonomy" id="2030807"/>
    <lineage>
        <taxon>Bacteria</taxon>
        <taxon>Candidatus Aerophobota</taxon>
    </lineage>
</organism>
<proteinExistence type="predicted"/>
<feature type="region of interest" description="Disordered" evidence="1">
    <location>
        <begin position="1"/>
        <end position="46"/>
    </location>
</feature>
<dbReference type="AlphaFoldDB" id="A0A2A4YM03"/>
<dbReference type="EMBL" id="NVUU01000009">
    <property type="protein sequence ID" value="PCI95754.1"/>
    <property type="molecule type" value="Genomic_DNA"/>
</dbReference>
<evidence type="ECO:0000313" key="2">
    <source>
        <dbReference type="EMBL" id="PCI95754.1"/>
    </source>
</evidence>
<comment type="caution">
    <text evidence="2">The sequence shown here is derived from an EMBL/GenBank/DDBJ whole genome shotgun (WGS) entry which is preliminary data.</text>
</comment>
<reference evidence="3" key="1">
    <citation type="submission" date="2017-08" db="EMBL/GenBank/DDBJ databases">
        <title>A dynamic microbial community with high functional redundancy inhabits the cold, oxic subseafloor aquifer.</title>
        <authorList>
            <person name="Tully B.J."/>
            <person name="Wheat C.G."/>
            <person name="Glazer B.T."/>
            <person name="Huber J.A."/>
        </authorList>
    </citation>
    <scope>NUCLEOTIDE SEQUENCE [LARGE SCALE GENOMIC DNA]</scope>
</reference>
<name>A0A2A4YM03_UNCAE</name>
<protein>
    <submittedName>
        <fullName evidence="2">Uncharacterized protein</fullName>
    </submittedName>
</protein>
<accession>A0A2A4YM03</accession>
<dbReference type="Proteomes" id="UP000217838">
    <property type="component" value="Unassembled WGS sequence"/>
</dbReference>
<evidence type="ECO:0000313" key="3">
    <source>
        <dbReference type="Proteomes" id="UP000217838"/>
    </source>
</evidence>
<gene>
    <name evidence="2" type="ORF">COB11_01165</name>
</gene>
<evidence type="ECO:0000256" key="1">
    <source>
        <dbReference type="SAM" id="MobiDB-lite"/>
    </source>
</evidence>
<sequence length="110" mass="12284">MSDIQNLRSLYKNPYARDGNMHRTKGDRDSSSSFGSGQDEEDETLDHTAKKVKKMKELLGNGSHPLLKGVLPLYEVAEKSKKNVLFISSSVLRKKLPVNKAPSSNIKIIQ</sequence>
<feature type="compositionally biased region" description="Basic and acidic residues" evidence="1">
    <location>
        <begin position="19"/>
        <end position="30"/>
    </location>
</feature>